<dbReference type="EMBL" id="JAGDYL010000019">
    <property type="protein sequence ID" value="MBO1805866.1"/>
    <property type="molecule type" value="Genomic_DNA"/>
</dbReference>
<dbReference type="Pfam" id="PF13730">
    <property type="entry name" value="HTH_36"/>
    <property type="match status" value="1"/>
</dbReference>
<name>A0A939RZH8_9MICO</name>
<protein>
    <submittedName>
        <fullName evidence="1">Helix-turn-helix domain-containing protein</fullName>
    </submittedName>
</protein>
<proteinExistence type="predicted"/>
<organism evidence="1 2">
    <name type="scientific">Leucobacter ruminantium</name>
    <dbReference type="NCBI Taxonomy" id="1289170"/>
    <lineage>
        <taxon>Bacteria</taxon>
        <taxon>Bacillati</taxon>
        <taxon>Actinomycetota</taxon>
        <taxon>Actinomycetes</taxon>
        <taxon>Micrococcales</taxon>
        <taxon>Microbacteriaceae</taxon>
        <taxon>Leucobacter</taxon>
    </lineage>
</organism>
<comment type="caution">
    <text evidence="1">The sequence shown here is derived from an EMBL/GenBank/DDBJ whole genome shotgun (WGS) entry which is preliminary data.</text>
</comment>
<evidence type="ECO:0000313" key="1">
    <source>
        <dbReference type="EMBL" id="MBO1805866.1"/>
    </source>
</evidence>
<evidence type="ECO:0000313" key="2">
    <source>
        <dbReference type="Proteomes" id="UP000664398"/>
    </source>
</evidence>
<dbReference type="InterPro" id="IPR036388">
    <property type="entry name" value="WH-like_DNA-bd_sf"/>
</dbReference>
<sequence>MAEGFAAIPTWMFREHERVSLYAVMVFGSLATRAGLRGNYPSQATLAEEARCSERKVRDALAELEALGVVERVKRGSKAGGRLPDGYRLMDRPLDAQEFPAPCAGKGEGFPAQGAEVTGTSVHSFLSIEVDSSEVDKCADAHAHDAHSFEDWWKAYPLKKDKGRARTAYKAALKKTSAEVLISAAVAYRADPNREQAYTKYPASWLNAEAWENGPLPPRGGGRTAVEIMADRARQMQSGGGPRELST</sequence>
<dbReference type="AlphaFoldDB" id="A0A939RZH8"/>
<dbReference type="InterPro" id="IPR036390">
    <property type="entry name" value="WH_DNA-bd_sf"/>
</dbReference>
<dbReference type="RefSeq" id="WP_208046336.1">
    <property type="nucleotide sequence ID" value="NZ_JAGDYL010000019.1"/>
</dbReference>
<dbReference type="Proteomes" id="UP000664398">
    <property type="component" value="Unassembled WGS sequence"/>
</dbReference>
<dbReference type="Gene3D" id="1.10.10.10">
    <property type="entry name" value="Winged helix-like DNA-binding domain superfamily/Winged helix DNA-binding domain"/>
    <property type="match status" value="1"/>
</dbReference>
<reference evidence="1" key="1">
    <citation type="submission" date="2021-03" db="EMBL/GenBank/DDBJ databases">
        <title>Leucobacter chromiisoli sp. nov., isolated from chromium-containing soil of chemical plant.</title>
        <authorList>
            <person name="Xu Z."/>
        </authorList>
    </citation>
    <scope>NUCLEOTIDE SEQUENCE</scope>
    <source>
        <strain evidence="1">A2</strain>
    </source>
</reference>
<dbReference type="SUPFAM" id="SSF46785">
    <property type="entry name" value="Winged helix' DNA-binding domain"/>
    <property type="match status" value="1"/>
</dbReference>
<keyword evidence="2" id="KW-1185">Reference proteome</keyword>
<accession>A0A939RZH8</accession>
<gene>
    <name evidence="1" type="ORF">J4H91_11150</name>
</gene>